<comment type="catalytic activity">
    <reaction evidence="1">
        <text>ATP + protein L-histidine = ADP + protein N-phospho-L-histidine.</text>
        <dbReference type="EC" id="2.7.13.3"/>
    </reaction>
</comment>
<feature type="transmembrane region" description="Helical" evidence="10">
    <location>
        <begin position="143"/>
        <end position="161"/>
    </location>
</feature>
<gene>
    <name evidence="11" type="ORF">ABW99_07930</name>
</gene>
<evidence type="ECO:0000256" key="6">
    <source>
        <dbReference type="ARBA" id="ARBA00022741"/>
    </source>
</evidence>
<organism evidence="11 12">
    <name type="scientific">Pandoraea thiooxydans</name>
    <dbReference type="NCBI Taxonomy" id="445709"/>
    <lineage>
        <taxon>Bacteria</taxon>
        <taxon>Pseudomonadati</taxon>
        <taxon>Pseudomonadota</taxon>
        <taxon>Betaproteobacteria</taxon>
        <taxon>Burkholderiales</taxon>
        <taxon>Burkholderiaceae</taxon>
        <taxon>Pandoraea</taxon>
    </lineage>
</organism>
<dbReference type="GO" id="GO:0004673">
    <property type="term" value="F:protein histidine kinase activity"/>
    <property type="evidence" value="ECO:0007669"/>
    <property type="project" value="UniProtKB-EC"/>
</dbReference>
<keyword evidence="6" id="KW-0547">Nucleotide-binding</keyword>
<keyword evidence="5" id="KW-0808">Transferase</keyword>
<evidence type="ECO:0000256" key="9">
    <source>
        <dbReference type="ARBA" id="ARBA00023012"/>
    </source>
</evidence>
<dbReference type="GO" id="GO:0005886">
    <property type="term" value="C:plasma membrane"/>
    <property type="evidence" value="ECO:0007669"/>
    <property type="project" value="TreeGrafter"/>
</dbReference>
<sequence length="219" mass="23949">MKNSLQYRLISWIAGCILAIGAIAGFFSFFGAFQQAYRFQDEQLIQVARLINSNRLALADAGVLSSPGANGDSPLIVQLLGNPQYRGNLPLPRNLANGFQTVDIAGHSWRLYVKQLNSGDRVAVGQRTEGRTQIARASGLRTLMPFGILLPVLIGLVVLAVRKTLGSVDRLTSELDARSESDLRPLDIAAAPHEIKPFLLSINRLLQRLGRAPTQSLHR</sequence>
<evidence type="ECO:0000256" key="3">
    <source>
        <dbReference type="ARBA" id="ARBA00012438"/>
    </source>
</evidence>
<comment type="subcellular location">
    <subcellularLocation>
        <location evidence="2">Membrane</location>
        <topology evidence="2">Multi-pass membrane protein</topology>
    </subcellularLocation>
</comment>
<dbReference type="OrthoDB" id="8554694at2"/>
<keyword evidence="12" id="KW-1185">Reference proteome</keyword>
<keyword evidence="4" id="KW-0597">Phosphoprotein</keyword>
<feature type="transmembrane region" description="Helical" evidence="10">
    <location>
        <begin position="12"/>
        <end position="33"/>
    </location>
</feature>
<dbReference type="InterPro" id="IPR050428">
    <property type="entry name" value="TCS_sensor_his_kinase"/>
</dbReference>
<dbReference type="EC" id="2.7.13.3" evidence="3"/>
<dbReference type="EMBL" id="CP011568">
    <property type="protein sequence ID" value="ALX34890.1"/>
    <property type="molecule type" value="Genomic_DNA"/>
</dbReference>
<evidence type="ECO:0000256" key="8">
    <source>
        <dbReference type="ARBA" id="ARBA00022840"/>
    </source>
</evidence>
<evidence type="ECO:0000256" key="7">
    <source>
        <dbReference type="ARBA" id="ARBA00022777"/>
    </source>
</evidence>
<keyword evidence="10" id="KW-0812">Transmembrane</keyword>
<dbReference type="PANTHER" id="PTHR45436:SF14">
    <property type="entry name" value="SENSOR PROTEIN QSEC"/>
    <property type="match status" value="1"/>
</dbReference>
<dbReference type="GO" id="GO:0005524">
    <property type="term" value="F:ATP binding"/>
    <property type="evidence" value="ECO:0007669"/>
    <property type="project" value="UniProtKB-KW"/>
</dbReference>
<dbReference type="STRING" id="445709.ABW99_07930"/>
<evidence type="ECO:0000256" key="10">
    <source>
        <dbReference type="SAM" id="Phobius"/>
    </source>
</evidence>
<dbReference type="AlphaFoldDB" id="A0A0U4DED6"/>
<evidence type="ECO:0000256" key="5">
    <source>
        <dbReference type="ARBA" id="ARBA00022679"/>
    </source>
</evidence>
<keyword evidence="10" id="KW-0472">Membrane</keyword>
<dbReference type="PANTHER" id="PTHR45436">
    <property type="entry name" value="SENSOR HISTIDINE KINASE YKOH"/>
    <property type="match status" value="1"/>
</dbReference>
<keyword evidence="7" id="KW-0418">Kinase</keyword>
<keyword evidence="10" id="KW-1133">Transmembrane helix</keyword>
<evidence type="ECO:0000313" key="12">
    <source>
        <dbReference type="Proteomes" id="UP000036700"/>
    </source>
</evidence>
<protein>
    <recommendedName>
        <fullName evidence="3">histidine kinase</fullName>
        <ecNumber evidence="3">2.7.13.3</ecNumber>
    </recommendedName>
</protein>
<dbReference type="GO" id="GO:0000160">
    <property type="term" value="P:phosphorelay signal transduction system"/>
    <property type="evidence" value="ECO:0007669"/>
    <property type="project" value="UniProtKB-KW"/>
</dbReference>
<evidence type="ECO:0000256" key="2">
    <source>
        <dbReference type="ARBA" id="ARBA00004141"/>
    </source>
</evidence>
<proteinExistence type="predicted"/>
<evidence type="ECO:0000256" key="1">
    <source>
        <dbReference type="ARBA" id="ARBA00000085"/>
    </source>
</evidence>
<keyword evidence="8" id="KW-0067">ATP-binding</keyword>
<keyword evidence="9" id="KW-0902">Two-component regulatory system</keyword>
<dbReference type="KEGG" id="ptx:ABW99_07930"/>
<evidence type="ECO:0000256" key="4">
    <source>
        <dbReference type="ARBA" id="ARBA00022553"/>
    </source>
</evidence>
<dbReference type="RefSeq" id="WP_062551266.1">
    <property type="nucleotide sequence ID" value="NZ_CP011568.3"/>
</dbReference>
<name>A0A0U4DED6_9BURK</name>
<evidence type="ECO:0000313" key="11">
    <source>
        <dbReference type="EMBL" id="ALX34890.1"/>
    </source>
</evidence>
<dbReference type="Proteomes" id="UP000036700">
    <property type="component" value="Chromosome"/>
</dbReference>
<accession>A0A0U4DED6</accession>
<reference evidence="12" key="1">
    <citation type="submission" date="2015-06" db="EMBL/GenBank/DDBJ databases">
        <authorList>
            <person name="Hoefler B.C."/>
            <person name="Straight P.D."/>
        </authorList>
    </citation>
    <scope>NUCLEOTIDE SEQUENCE [LARGE SCALE GENOMIC DNA]</scope>
    <source>
        <strain evidence="12">DSM 25325</strain>
    </source>
</reference>